<dbReference type="EMBL" id="JBEZFP010000051">
    <property type="protein sequence ID" value="MEU8135843.1"/>
    <property type="molecule type" value="Genomic_DNA"/>
</dbReference>
<organism evidence="3 4">
    <name type="scientific">Streptodolium elevatio</name>
    <dbReference type="NCBI Taxonomy" id="3157996"/>
    <lineage>
        <taxon>Bacteria</taxon>
        <taxon>Bacillati</taxon>
        <taxon>Actinomycetota</taxon>
        <taxon>Actinomycetes</taxon>
        <taxon>Kitasatosporales</taxon>
        <taxon>Streptomycetaceae</taxon>
        <taxon>Streptodolium</taxon>
    </lineage>
</organism>
<feature type="signal peptide" evidence="2">
    <location>
        <begin position="1"/>
        <end position="32"/>
    </location>
</feature>
<evidence type="ECO:0000256" key="2">
    <source>
        <dbReference type="SAM" id="SignalP"/>
    </source>
</evidence>
<protein>
    <submittedName>
        <fullName evidence="3">Uncharacterized protein</fullName>
    </submittedName>
</protein>
<evidence type="ECO:0000313" key="3">
    <source>
        <dbReference type="EMBL" id="MEU8135843.1"/>
    </source>
</evidence>
<keyword evidence="4" id="KW-1185">Reference proteome</keyword>
<dbReference type="RefSeq" id="WP_358355907.1">
    <property type="nucleotide sequence ID" value="NZ_JBEZFP010000051.1"/>
</dbReference>
<evidence type="ECO:0000256" key="1">
    <source>
        <dbReference type="SAM" id="MobiDB-lite"/>
    </source>
</evidence>
<feature type="region of interest" description="Disordered" evidence="1">
    <location>
        <begin position="35"/>
        <end position="102"/>
    </location>
</feature>
<dbReference type="PROSITE" id="PS51257">
    <property type="entry name" value="PROKAR_LIPOPROTEIN"/>
    <property type="match status" value="1"/>
</dbReference>
<comment type="caution">
    <text evidence="3">The sequence shown here is derived from an EMBL/GenBank/DDBJ whole genome shotgun (WGS) entry which is preliminary data.</text>
</comment>
<sequence>MPVRRNRRTAPATRAASVAGAGALALALLLTACGEDDPRSDAADAAGPGSTGSARPDSPVSPSDAAVPTGSSRPSAPQSGAPEPPASPGIPLPPPGEPLRPEDFPRVAREAVTRAADAWEQAQTKRPAGPAFVLVSGAVEQVGTWERHNEAYKASFGNACFEIRPTATVPPHPAEGEVRRADGTVFKRPFVAPRQSFGRSVPPAMESTCGTQPFPRIPVTGIALTTGTVVTSDGPATVPMWEMTFEGTAVRGRAAALLGDPQPPRLNPDAGPSGPQIDGPGSRASVSPDGRTITLGFTGAPDQPGPCGEDYTVESVQRVGVVALAVVRHPHESAAGVACAAIGAGRTASVTLDAPLGSRALIGTQGLPIAHD</sequence>
<evidence type="ECO:0000313" key="4">
    <source>
        <dbReference type="Proteomes" id="UP001551482"/>
    </source>
</evidence>
<feature type="compositionally biased region" description="Pro residues" evidence="1">
    <location>
        <begin position="82"/>
        <end position="98"/>
    </location>
</feature>
<reference evidence="3 4" key="1">
    <citation type="submission" date="2024-06" db="EMBL/GenBank/DDBJ databases">
        <title>The Natural Products Discovery Center: Release of the First 8490 Sequenced Strains for Exploring Actinobacteria Biosynthetic Diversity.</title>
        <authorList>
            <person name="Kalkreuter E."/>
            <person name="Kautsar S.A."/>
            <person name="Yang D."/>
            <person name="Bader C.D."/>
            <person name="Teijaro C.N."/>
            <person name="Fluegel L."/>
            <person name="Davis C.M."/>
            <person name="Simpson J.R."/>
            <person name="Lauterbach L."/>
            <person name="Steele A.D."/>
            <person name="Gui C."/>
            <person name="Meng S."/>
            <person name="Li G."/>
            <person name="Viehrig K."/>
            <person name="Ye F."/>
            <person name="Su P."/>
            <person name="Kiefer A.F."/>
            <person name="Nichols A."/>
            <person name="Cepeda A.J."/>
            <person name="Yan W."/>
            <person name="Fan B."/>
            <person name="Jiang Y."/>
            <person name="Adhikari A."/>
            <person name="Zheng C.-J."/>
            <person name="Schuster L."/>
            <person name="Cowan T.M."/>
            <person name="Smanski M.J."/>
            <person name="Chevrette M.G."/>
            <person name="De Carvalho L.P.S."/>
            <person name="Shen B."/>
        </authorList>
    </citation>
    <scope>NUCLEOTIDE SEQUENCE [LARGE SCALE GENOMIC DNA]</scope>
    <source>
        <strain evidence="3 4">NPDC048946</strain>
    </source>
</reference>
<gene>
    <name evidence="3" type="ORF">AB0C36_20285</name>
</gene>
<name>A0ABV3DJB2_9ACTN</name>
<dbReference type="Proteomes" id="UP001551482">
    <property type="component" value="Unassembled WGS sequence"/>
</dbReference>
<feature type="region of interest" description="Disordered" evidence="1">
    <location>
        <begin position="258"/>
        <end position="289"/>
    </location>
</feature>
<keyword evidence="2" id="KW-0732">Signal</keyword>
<accession>A0ABV3DJB2</accession>
<feature type="chain" id="PRO_5046082798" evidence="2">
    <location>
        <begin position="33"/>
        <end position="372"/>
    </location>
</feature>
<proteinExistence type="predicted"/>